<dbReference type="Proteomes" id="UP000006426">
    <property type="component" value="Plasmid pmppla107"/>
</dbReference>
<dbReference type="AlphaFoldDB" id="A0AAD0PX35"/>
<dbReference type="EMBL" id="CP031226">
    <property type="protein sequence ID" value="AXH60360.1"/>
    <property type="molecule type" value="Genomic_DNA"/>
</dbReference>
<dbReference type="RefSeq" id="WP_005742494.1">
    <property type="nucleotide sequence ID" value="NZ_CP031226.1"/>
</dbReference>
<evidence type="ECO:0000313" key="1">
    <source>
        <dbReference type="EMBL" id="AXH60360.1"/>
    </source>
</evidence>
<accession>A0AAD0PX35</accession>
<protein>
    <submittedName>
        <fullName evidence="1">Uncharacterized protein</fullName>
    </submittedName>
</protein>
<name>A0AAD0PX35_PSEAV</name>
<organism evidence="1 2">
    <name type="scientific">Pseudomonas amygdali pv. lachrymans str. M301315</name>
    <dbReference type="NCBI Taxonomy" id="629260"/>
    <lineage>
        <taxon>Bacteria</taxon>
        <taxon>Pseudomonadati</taxon>
        <taxon>Pseudomonadota</taxon>
        <taxon>Gammaproteobacteria</taxon>
        <taxon>Pseudomonadales</taxon>
        <taxon>Pseudomonadaceae</taxon>
        <taxon>Pseudomonas</taxon>
        <taxon>Pseudomonas amygdali</taxon>
    </lineage>
</organism>
<reference evidence="1 2" key="1">
    <citation type="journal article" date="2011" name="PLoS Pathog.">
        <title>Dynamic evolution of pathogenicity revealed by sequencing and comparative genomics of 19 Pseudomonas syringae isolates.</title>
        <authorList>
            <person name="Baltrus D.A."/>
            <person name="Nishimura M.T."/>
            <person name="Romanchuk A."/>
            <person name="Chang J.H."/>
            <person name="Mukhtar M.S."/>
            <person name="Cherkis K."/>
            <person name="Roach J."/>
            <person name="Grant S.R."/>
            <person name="Jones C.D."/>
            <person name="Dangl J.L."/>
        </authorList>
    </citation>
    <scope>NUCLEOTIDE SEQUENCE [LARGE SCALE GENOMIC DNA]</scope>
    <source>
        <strain evidence="1 2">M301315</strain>
    </source>
</reference>
<geneLocation type="plasmid" evidence="2">
    <name>pmppla107</name>
</geneLocation>
<gene>
    <name evidence="1" type="ORF">PLA107_034890</name>
</gene>
<sequence length="375" mass="42604">MKLDTQTARRLWGELRDSSPIDQNMIGGAGLVAFDELRKGKSIGVLAEELDSTGYFEPLGWDLKAIRTSIENLVLRASFCSRTYTDSLRIAFENRLSFSLKEKGLAPGVPRDTHLSLRRFSPVRDLEGGFVDLEHFSYQLRSKHSLIDVYAARILRQTDAEDLHWFFRIPAVVKRLEGVERRKWLGEISRVNEGTHLSSSMAEALNAWLKEGVFSYSRYYRDLLDSVDSTSALNKIGVVYIPEHTAKIGTELLIELLKSHRQDQRYLPLTYQLIRDGADWYQAFMISAHGRGVVHDLATTNLNPVEQFEAVMELKGLTPGKREALVQGVAEHLVIEYAKTRNKADDLYRLAGRRCLLPLVSNKIRDEVLARDLGL</sequence>
<keyword evidence="1" id="KW-0614">Plasmid</keyword>
<proteinExistence type="predicted"/>
<evidence type="ECO:0000313" key="2">
    <source>
        <dbReference type="Proteomes" id="UP000006426"/>
    </source>
</evidence>
<dbReference type="GeneID" id="39474601"/>